<evidence type="ECO:0000256" key="1">
    <source>
        <dbReference type="SAM" id="MobiDB-lite"/>
    </source>
</evidence>
<dbReference type="Proteomes" id="UP000299102">
    <property type="component" value="Unassembled WGS sequence"/>
</dbReference>
<sequence length="152" mass="17144">MPSRWPKCLPKTNFSGDNSQTEQRLVPGASCLLRNCPISKSYKQNHIGNVELKYFFSPRMRVVPLSAPTDHTLKAPELLSGLITAARAPRAPRAAPRRQLLWLIENIMCYQPKETLISTQTEARMKKNTSAGILRAIKANREEARVLMLPHP</sequence>
<comment type="caution">
    <text evidence="2">The sequence shown here is derived from an EMBL/GenBank/DDBJ whole genome shotgun (WGS) entry which is preliminary data.</text>
</comment>
<gene>
    <name evidence="2" type="ORF">EVAR_59313_1</name>
</gene>
<feature type="region of interest" description="Disordered" evidence="1">
    <location>
        <begin position="1"/>
        <end position="21"/>
    </location>
</feature>
<dbReference type="EMBL" id="BGZK01001147">
    <property type="protein sequence ID" value="GBP72499.1"/>
    <property type="molecule type" value="Genomic_DNA"/>
</dbReference>
<dbReference type="AlphaFoldDB" id="A0A4C1YCX7"/>
<organism evidence="2 3">
    <name type="scientific">Eumeta variegata</name>
    <name type="common">Bagworm moth</name>
    <name type="synonym">Eumeta japonica</name>
    <dbReference type="NCBI Taxonomy" id="151549"/>
    <lineage>
        <taxon>Eukaryota</taxon>
        <taxon>Metazoa</taxon>
        <taxon>Ecdysozoa</taxon>
        <taxon>Arthropoda</taxon>
        <taxon>Hexapoda</taxon>
        <taxon>Insecta</taxon>
        <taxon>Pterygota</taxon>
        <taxon>Neoptera</taxon>
        <taxon>Endopterygota</taxon>
        <taxon>Lepidoptera</taxon>
        <taxon>Glossata</taxon>
        <taxon>Ditrysia</taxon>
        <taxon>Tineoidea</taxon>
        <taxon>Psychidae</taxon>
        <taxon>Oiketicinae</taxon>
        <taxon>Eumeta</taxon>
    </lineage>
</organism>
<keyword evidence="3" id="KW-1185">Reference proteome</keyword>
<protein>
    <submittedName>
        <fullName evidence="2">Uncharacterized protein</fullName>
    </submittedName>
</protein>
<evidence type="ECO:0000313" key="3">
    <source>
        <dbReference type="Proteomes" id="UP000299102"/>
    </source>
</evidence>
<reference evidence="2 3" key="1">
    <citation type="journal article" date="2019" name="Commun. Biol.">
        <title>The bagworm genome reveals a unique fibroin gene that provides high tensile strength.</title>
        <authorList>
            <person name="Kono N."/>
            <person name="Nakamura H."/>
            <person name="Ohtoshi R."/>
            <person name="Tomita M."/>
            <person name="Numata K."/>
            <person name="Arakawa K."/>
        </authorList>
    </citation>
    <scope>NUCLEOTIDE SEQUENCE [LARGE SCALE GENOMIC DNA]</scope>
</reference>
<feature type="compositionally biased region" description="Polar residues" evidence="1">
    <location>
        <begin position="12"/>
        <end position="21"/>
    </location>
</feature>
<proteinExistence type="predicted"/>
<evidence type="ECO:0000313" key="2">
    <source>
        <dbReference type="EMBL" id="GBP72499.1"/>
    </source>
</evidence>
<name>A0A4C1YCX7_EUMVA</name>
<accession>A0A4C1YCX7</accession>